<feature type="transmembrane region" description="Helical" evidence="3">
    <location>
        <begin position="151"/>
        <end position="169"/>
    </location>
</feature>
<reference evidence="6" key="1">
    <citation type="submission" date="2016-10" db="EMBL/GenBank/DDBJ databases">
        <authorList>
            <person name="Varghese N."/>
            <person name="Submissions S."/>
        </authorList>
    </citation>
    <scope>NUCLEOTIDE SEQUENCE [LARGE SCALE GENOMIC DNA]</scope>
    <source>
        <strain evidence="6">DSM 18733</strain>
    </source>
</reference>
<accession>A0A1H7GI75</accession>
<dbReference type="Gene3D" id="1.10.357.10">
    <property type="entry name" value="Tetracycline Repressor, domain 2"/>
    <property type="match status" value="1"/>
</dbReference>
<dbReference type="InterPro" id="IPR001647">
    <property type="entry name" value="HTH_TetR"/>
</dbReference>
<evidence type="ECO:0000259" key="4">
    <source>
        <dbReference type="PROSITE" id="PS50977"/>
    </source>
</evidence>
<dbReference type="GO" id="GO:0003677">
    <property type="term" value="F:DNA binding"/>
    <property type="evidence" value="ECO:0007669"/>
    <property type="project" value="UniProtKB-UniRule"/>
</dbReference>
<dbReference type="EMBL" id="FOAF01000001">
    <property type="protein sequence ID" value="SEK37896.1"/>
    <property type="molecule type" value="Genomic_DNA"/>
</dbReference>
<keyword evidence="6" id="KW-1185">Reference proteome</keyword>
<keyword evidence="1 2" id="KW-0238">DNA-binding</keyword>
<evidence type="ECO:0000256" key="1">
    <source>
        <dbReference type="ARBA" id="ARBA00023125"/>
    </source>
</evidence>
<proteinExistence type="predicted"/>
<name>A0A1H7GI75_OLID1</name>
<evidence type="ECO:0000313" key="6">
    <source>
        <dbReference type="Proteomes" id="UP000199421"/>
    </source>
</evidence>
<feature type="domain" description="HTH tetR-type" evidence="4">
    <location>
        <begin position="9"/>
        <end position="69"/>
    </location>
</feature>
<keyword evidence="3" id="KW-0812">Transmembrane</keyword>
<evidence type="ECO:0000256" key="3">
    <source>
        <dbReference type="SAM" id="Phobius"/>
    </source>
</evidence>
<dbReference type="InterPro" id="IPR009057">
    <property type="entry name" value="Homeodomain-like_sf"/>
</dbReference>
<dbReference type="Proteomes" id="UP000199421">
    <property type="component" value="Unassembled WGS sequence"/>
</dbReference>
<dbReference type="RefSeq" id="WP_093316520.1">
    <property type="nucleotide sequence ID" value="NZ_FOAF01000001.1"/>
</dbReference>
<evidence type="ECO:0000256" key="2">
    <source>
        <dbReference type="PROSITE-ProRule" id="PRU00335"/>
    </source>
</evidence>
<gene>
    <name evidence="5" type="ORF">SAMN05661044_00095</name>
</gene>
<dbReference type="AlphaFoldDB" id="A0A1H7GI75"/>
<keyword evidence="3" id="KW-0472">Membrane</keyword>
<keyword evidence="3" id="KW-1133">Transmembrane helix</keyword>
<dbReference type="OrthoDB" id="836882at2"/>
<organism evidence="5 6">
    <name type="scientific">Olivibacter domesticus</name>
    <name type="common">Pseudosphingobacterium domesticum</name>
    <dbReference type="NCBI Taxonomy" id="407022"/>
    <lineage>
        <taxon>Bacteria</taxon>
        <taxon>Pseudomonadati</taxon>
        <taxon>Bacteroidota</taxon>
        <taxon>Sphingobacteriia</taxon>
        <taxon>Sphingobacteriales</taxon>
        <taxon>Sphingobacteriaceae</taxon>
        <taxon>Olivibacter</taxon>
    </lineage>
</organism>
<dbReference type="SUPFAM" id="SSF46689">
    <property type="entry name" value="Homeodomain-like"/>
    <property type="match status" value="1"/>
</dbReference>
<evidence type="ECO:0000313" key="5">
    <source>
        <dbReference type="EMBL" id="SEK37896.1"/>
    </source>
</evidence>
<dbReference type="PROSITE" id="PS50977">
    <property type="entry name" value="HTH_TETR_2"/>
    <property type="match status" value="1"/>
</dbReference>
<protein>
    <submittedName>
        <fullName evidence="5">Transcriptional regulator, TetR family</fullName>
    </submittedName>
</protein>
<sequence length="219" mass="24620">MEVKKKHSQRSRAIILETAANIIRESGLKALKMSSLAERSKLTRWTIYNHFGDLGGVKKELYNRHDYLTVNLPKIAAFATQTKGAIQVELVAHIITQHFDSLMKDALSREFALAEFMGTDPVVAQMVSSREQRMFKMIRASNVTNASGQQLPLALLFPIILGGITYMAFQYRVSGEVTCFGVTCLEKEFKANLQQFIERLLRAAVIDTDDSSEQQEMVG</sequence>
<dbReference type="Pfam" id="PF00440">
    <property type="entry name" value="TetR_N"/>
    <property type="match status" value="1"/>
</dbReference>
<feature type="DNA-binding region" description="H-T-H motif" evidence="2">
    <location>
        <begin position="32"/>
        <end position="51"/>
    </location>
</feature>